<dbReference type="InterPro" id="IPR009075">
    <property type="entry name" value="AcylCo_DH/oxidase_C"/>
</dbReference>
<accession>A0ABS3S0H9</accession>
<reference evidence="9 10" key="1">
    <citation type="submission" date="2021-03" db="EMBL/GenBank/DDBJ databases">
        <title>Actinomadura violae sp. nov., isolated from lichen in Thailand.</title>
        <authorList>
            <person name="Kanchanasin P."/>
            <person name="Saeng-In P."/>
            <person name="Phongsopitanun W."/>
            <person name="Yuki M."/>
            <person name="Kudo T."/>
            <person name="Ohkuma M."/>
            <person name="Tanasupawat S."/>
        </authorList>
    </citation>
    <scope>NUCLEOTIDE SEQUENCE [LARGE SCALE GENOMIC DNA]</scope>
    <source>
        <strain evidence="9 10">LCR2-06</strain>
    </source>
</reference>
<dbReference type="Pfam" id="PF02770">
    <property type="entry name" value="Acyl-CoA_dh_M"/>
    <property type="match status" value="1"/>
</dbReference>
<evidence type="ECO:0000259" key="8">
    <source>
        <dbReference type="Pfam" id="PF02771"/>
    </source>
</evidence>
<evidence type="ECO:0000259" key="7">
    <source>
        <dbReference type="Pfam" id="PF02770"/>
    </source>
</evidence>
<feature type="domain" description="Acyl-CoA dehydrogenase/oxidase N-terminal" evidence="8">
    <location>
        <begin position="373"/>
        <end position="465"/>
    </location>
</feature>
<dbReference type="PANTHER" id="PTHR43292:SF4">
    <property type="entry name" value="ACYL-COA DEHYDROGENASE FADE34"/>
    <property type="match status" value="1"/>
</dbReference>
<keyword evidence="10" id="KW-1185">Reference proteome</keyword>
<dbReference type="InterPro" id="IPR006091">
    <property type="entry name" value="Acyl-CoA_Oxase/DH_mid-dom"/>
</dbReference>
<protein>
    <submittedName>
        <fullName evidence="9">Acyl-CoA dehydrogenase</fullName>
    </submittedName>
</protein>
<evidence type="ECO:0000256" key="5">
    <source>
        <dbReference type="ARBA" id="ARBA00023002"/>
    </source>
</evidence>
<dbReference type="InterPro" id="IPR037069">
    <property type="entry name" value="AcylCoA_DH/ox_N_sf"/>
</dbReference>
<feature type="domain" description="Acyl-CoA dehydrogenase/oxidase C-terminal" evidence="6">
    <location>
        <begin position="576"/>
        <end position="721"/>
    </location>
</feature>
<evidence type="ECO:0000259" key="6">
    <source>
        <dbReference type="Pfam" id="PF00441"/>
    </source>
</evidence>
<sequence>MAIGLTEEHEALADSVRGFAERNIPATAVRAALDADEETRPGFWPALAEQGLLGLHLDEEHGGQGYGLLELSVVLEELGRAAAPGPFLPTVLASAVIDASSNAKLRAELLPVLADGSRTGAVALSGGLTGARDGDALVVSGSSATVLGALLADVVVLPVTVGDEEQWVAVDAADLKITAVASLDRVRRVAAVEADGVTVAADRVLDGLTAGRVRDLAATLFGAEAAGLAGWLVNTAAEYAKVREQFGRPIGQFQGVKHKAARALIALEQARAAAWDAARALDEGAEEAGFAAAVAAVIAADAGVQTARDAIQMLGGIGFTWEHDAHVYLRRALTLRALLGSSKEWAAKVAALALDGGRREVELELDEGAQPLRERIRAEVAELAAIEDKEALKVKMGDEGWTVPHFPEPWGRGAGPVEQVLIQQELRAAKVKAPNLVIGAWLVPSLVRYGSEEQKERFLRPTLRGQMVWCQLFSEPGAGSDLASLSMKAERVEGGWKLTGQKIWTSVAQHAQWGFCIARTNPDAAKRDGITYFLVDMKSPGVDVRPLRELTGDALFNEVFLDGVFVPDDCVVGEVDKGWQVARNTLSNERVSLSTGGGLGMGVPELLNFFKGRELDAVAAAEVGKLVAQGQSIDLLGLRTTLKQLNGVEPGAEASVRKLLGVQFNQDVADYCWAAQGEAAVTETPMAESGIIARAMLFSRAMTIYGGTTEVQLNIIGERLLGLPRDPEPGK</sequence>
<keyword evidence="5" id="KW-0560">Oxidoreductase</keyword>
<feature type="domain" description="Acyl-CoA dehydrogenase/oxidase N-terminal" evidence="8">
    <location>
        <begin position="6"/>
        <end position="116"/>
    </location>
</feature>
<keyword evidence="4" id="KW-0274">FAD</keyword>
<dbReference type="RefSeq" id="WP_208246726.1">
    <property type="nucleotide sequence ID" value="NZ_JAGEPF010000022.1"/>
</dbReference>
<dbReference type="InterPro" id="IPR046373">
    <property type="entry name" value="Acyl-CoA_Oxase/DH_mid-dom_sf"/>
</dbReference>
<evidence type="ECO:0000313" key="9">
    <source>
        <dbReference type="EMBL" id="MBO2462437.1"/>
    </source>
</evidence>
<comment type="similarity">
    <text evidence="2">Belongs to the acyl-CoA dehydrogenase family.</text>
</comment>
<gene>
    <name evidence="9" type="ORF">J4709_33205</name>
</gene>
<evidence type="ECO:0000313" key="10">
    <source>
        <dbReference type="Proteomes" id="UP000680206"/>
    </source>
</evidence>
<evidence type="ECO:0000256" key="4">
    <source>
        <dbReference type="ARBA" id="ARBA00022827"/>
    </source>
</evidence>
<evidence type="ECO:0000256" key="3">
    <source>
        <dbReference type="ARBA" id="ARBA00022630"/>
    </source>
</evidence>
<dbReference type="Gene3D" id="1.20.140.10">
    <property type="entry name" value="Butyryl-CoA Dehydrogenase, subunit A, domain 3"/>
    <property type="match status" value="2"/>
</dbReference>
<dbReference type="EMBL" id="JAGEPF010000022">
    <property type="protein sequence ID" value="MBO2462437.1"/>
    <property type="molecule type" value="Genomic_DNA"/>
</dbReference>
<dbReference type="InterPro" id="IPR036250">
    <property type="entry name" value="AcylCo_DH-like_C"/>
</dbReference>
<dbReference type="Gene3D" id="1.10.540.10">
    <property type="entry name" value="Acyl-CoA dehydrogenase/oxidase, N-terminal domain"/>
    <property type="match status" value="2"/>
</dbReference>
<comment type="cofactor">
    <cofactor evidence="1">
        <name>FAD</name>
        <dbReference type="ChEBI" id="CHEBI:57692"/>
    </cofactor>
</comment>
<feature type="domain" description="Acyl-CoA oxidase/dehydrogenase middle" evidence="7">
    <location>
        <begin position="470"/>
        <end position="552"/>
    </location>
</feature>
<dbReference type="InterPro" id="IPR013786">
    <property type="entry name" value="AcylCoA_DH/ox_N"/>
</dbReference>
<evidence type="ECO:0000256" key="1">
    <source>
        <dbReference type="ARBA" id="ARBA00001974"/>
    </source>
</evidence>
<dbReference type="Pfam" id="PF00441">
    <property type="entry name" value="Acyl-CoA_dh_1"/>
    <property type="match status" value="2"/>
</dbReference>
<dbReference type="InterPro" id="IPR009100">
    <property type="entry name" value="AcylCoA_DH/oxidase_NM_dom_sf"/>
</dbReference>
<feature type="domain" description="Acyl-CoA dehydrogenase/oxidase C-terminal" evidence="6">
    <location>
        <begin position="221"/>
        <end position="342"/>
    </location>
</feature>
<dbReference type="SUPFAM" id="SSF56645">
    <property type="entry name" value="Acyl-CoA dehydrogenase NM domain-like"/>
    <property type="match status" value="2"/>
</dbReference>
<dbReference type="Pfam" id="PF02771">
    <property type="entry name" value="Acyl-CoA_dh_N"/>
    <property type="match status" value="2"/>
</dbReference>
<proteinExistence type="inferred from homology"/>
<evidence type="ECO:0000256" key="2">
    <source>
        <dbReference type="ARBA" id="ARBA00009347"/>
    </source>
</evidence>
<dbReference type="PANTHER" id="PTHR43292">
    <property type="entry name" value="ACYL-COA DEHYDROGENASE"/>
    <property type="match status" value="1"/>
</dbReference>
<dbReference type="SUPFAM" id="SSF47203">
    <property type="entry name" value="Acyl-CoA dehydrogenase C-terminal domain-like"/>
    <property type="match status" value="2"/>
</dbReference>
<dbReference type="InterPro" id="IPR052161">
    <property type="entry name" value="Mycobact_Acyl-CoA_DH"/>
</dbReference>
<dbReference type="Gene3D" id="2.40.110.10">
    <property type="entry name" value="Butyryl-CoA Dehydrogenase, subunit A, domain 2"/>
    <property type="match status" value="1"/>
</dbReference>
<comment type="caution">
    <text evidence="9">The sequence shown here is derived from an EMBL/GenBank/DDBJ whole genome shotgun (WGS) entry which is preliminary data.</text>
</comment>
<dbReference type="Proteomes" id="UP000680206">
    <property type="component" value="Unassembled WGS sequence"/>
</dbReference>
<keyword evidence="3" id="KW-0285">Flavoprotein</keyword>
<organism evidence="9 10">
    <name type="scientific">Actinomadura violacea</name>
    <dbReference type="NCBI Taxonomy" id="2819934"/>
    <lineage>
        <taxon>Bacteria</taxon>
        <taxon>Bacillati</taxon>
        <taxon>Actinomycetota</taxon>
        <taxon>Actinomycetes</taxon>
        <taxon>Streptosporangiales</taxon>
        <taxon>Thermomonosporaceae</taxon>
        <taxon>Actinomadura</taxon>
    </lineage>
</organism>
<name>A0ABS3S0H9_9ACTN</name>